<organism evidence="5 6">
    <name type="scientific">Pseudodesulfovibrio senegalensis</name>
    <dbReference type="NCBI Taxonomy" id="1721087"/>
    <lineage>
        <taxon>Bacteria</taxon>
        <taxon>Pseudomonadati</taxon>
        <taxon>Thermodesulfobacteriota</taxon>
        <taxon>Desulfovibrionia</taxon>
        <taxon>Desulfovibrionales</taxon>
        <taxon>Desulfovibrionaceae</taxon>
    </lineage>
</organism>
<sequence>MFRAILFFFLLIPLTVYYSWLQSRMDENCTSEEQNVPGKKWARTLLNIAGVKIDADLSGIDPHGHYVFIANHQSLVDIPVLFKLLWDNNIRFVAKKSLFDVPVYGTALGTAGHICVDRSNRRAAMKSLGEAVERIKNGISPLIFPEGTRNENLDKLMEFKTGGMIIALKSGLPVVPIVLANTGNVLPKGKLWVRNKNVVRVKALPAIDPSAYTLKERDKLKEDLYSMMNEEYRKMMAEVNNG</sequence>
<dbReference type="CDD" id="cd07989">
    <property type="entry name" value="LPLAT_AGPAT-like"/>
    <property type="match status" value="1"/>
</dbReference>
<evidence type="ECO:0000256" key="3">
    <source>
        <dbReference type="ARBA" id="ARBA00023315"/>
    </source>
</evidence>
<reference evidence="5 6" key="1">
    <citation type="journal article" date="2017" name="Int. J. Syst. Evol. Microbiol.">
        <title>Desulfovibrio senegalensis sp. nov., a mesophilic sulfate reducer isolated from marine sediment.</title>
        <authorList>
            <person name="Thioye A."/>
            <person name="Gam Z.B.A."/>
            <person name="Mbengue M."/>
            <person name="Cayol J.L."/>
            <person name="Joseph-Bartoli M."/>
            <person name="Toure-Kane C."/>
            <person name="Labat M."/>
        </authorList>
    </citation>
    <scope>NUCLEOTIDE SEQUENCE [LARGE SCALE GENOMIC DNA]</scope>
    <source>
        <strain evidence="5 6">DSM 101509</strain>
    </source>
</reference>
<evidence type="ECO:0000256" key="2">
    <source>
        <dbReference type="ARBA" id="ARBA00022679"/>
    </source>
</evidence>
<dbReference type="OrthoDB" id="9809618at2"/>
<dbReference type="SUPFAM" id="SSF69593">
    <property type="entry name" value="Glycerol-3-phosphate (1)-acyltransferase"/>
    <property type="match status" value="1"/>
</dbReference>
<dbReference type="RefSeq" id="WP_151150620.1">
    <property type="nucleotide sequence ID" value="NZ_WAIE01000002.1"/>
</dbReference>
<keyword evidence="6" id="KW-1185">Reference proteome</keyword>
<comment type="caution">
    <text evidence="5">The sequence shown here is derived from an EMBL/GenBank/DDBJ whole genome shotgun (WGS) entry which is preliminary data.</text>
</comment>
<keyword evidence="3 5" id="KW-0012">Acyltransferase</keyword>
<comment type="pathway">
    <text evidence="1">Lipid metabolism.</text>
</comment>
<accession>A0A6N6N2Y6</accession>
<dbReference type="GO" id="GO:0003841">
    <property type="term" value="F:1-acylglycerol-3-phosphate O-acyltransferase activity"/>
    <property type="evidence" value="ECO:0007669"/>
    <property type="project" value="TreeGrafter"/>
</dbReference>
<dbReference type="EMBL" id="WAIE01000002">
    <property type="protein sequence ID" value="KAB1442399.1"/>
    <property type="molecule type" value="Genomic_DNA"/>
</dbReference>
<dbReference type="PANTHER" id="PTHR10434:SF11">
    <property type="entry name" value="1-ACYL-SN-GLYCEROL-3-PHOSPHATE ACYLTRANSFERASE"/>
    <property type="match status" value="1"/>
</dbReference>
<keyword evidence="2 5" id="KW-0808">Transferase</keyword>
<protein>
    <submittedName>
        <fullName evidence="5">1-acyl-sn-glycerol-3-phosphate acyltransferase</fullName>
    </submittedName>
</protein>
<evidence type="ECO:0000259" key="4">
    <source>
        <dbReference type="SMART" id="SM00563"/>
    </source>
</evidence>
<dbReference type="Pfam" id="PF01553">
    <property type="entry name" value="Acyltransferase"/>
    <property type="match status" value="1"/>
</dbReference>
<dbReference type="SMART" id="SM00563">
    <property type="entry name" value="PlsC"/>
    <property type="match status" value="1"/>
</dbReference>
<name>A0A6N6N2Y6_9BACT</name>
<evidence type="ECO:0000313" key="5">
    <source>
        <dbReference type="EMBL" id="KAB1442399.1"/>
    </source>
</evidence>
<dbReference type="InterPro" id="IPR002123">
    <property type="entry name" value="Plipid/glycerol_acylTrfase"/>
</dbReference>
<proteinExistence type="predicted"/>
<dbReference type="Proteomes" id="UP000438699">
    <property type="component" value="Unassembled WGS sequence"/>
</dbReference>
<feature type="domain" description="Phospholipid/glycerol acyltransferase" evidence="4">
    <location>
        <begin position="66"/>
        <end position="182"/>
    </location>
</feature>
<dbReference type="AlphaFoldDB" id="A0A6N6N2Y6"/>
<evidence type="ECO:0000313" key="6">
    <source>
        <dbReference type="Proteomes" id="UP000438699"/>
    </source>
</evidence>
<evidence type="ECO:0000256" key="1">
    <source>
        <dbReference type="ARBA" id="ARBA00005189"/>
    </source>
</evidence>
<dbReference type="PANTHER" id="PTHR10434">
    <property type="entry name" value="1-ACYL-SN-GLYCEROL-3-PHOSPHATE ACYLTRANSFERASE"/>
    <property type="match status" value="1"/>
</dbReference>
<gene>
    <name evidence="5" type="ORF">F8A88_08120</name>
</gene>
<dbReference type="GO" id="GO:0006654">
    <property type="term" value="P:phosphatidic acid biosynthetic process"/>
    <property type="evidence" value="ECO:0007669"/>
    <property type="project" value="TreeGrafter"/>
</dbReference>